<keyword evidence="6" id="KW-1133">Transmembrane helix</keyword>
<dbReference type="GO" id="GO:0006508">
    <property type="term" value="P:proteolysis"/>
    <property type="evidence" value="ECO:0007669"/>
    <property type="project" value="UniProtKB-KW"/>
</dbReference>
<dbReference type="GO" id="GO:0043604">
    <property type="term" value="P:amide biosynthetic process"/>
    <property type="evidence" value="ECO:0007669"/>
    <property type="project" value="TreeGrafter"/>
</dbReference>
<evidence type="ECO:0000256" key="4">
    <source>
        <dbReference type="ARBA" id="ARBA00022801"/>
    </source>
</evidence>
<name>A0A2S9XEY4_9BACT</name>
<evidence type="ECO:0000256" key="2">
    <source>
        <dbReference type="ARBA" id="ARBA00022670"/>
    </source>
</evidence>
<dbReference type="SUPFAM" id="SSF53187">
    <property type="entry name" value="Zn-dependent exopeptidases"/>
    <property type="match status" value="1"/>
</dbReference>
<comment type="caution">
    <text evidence="8">The sequence shown here is derived from an EMBL/GenBank/DDBJ whole genome shotgun (WGS) entry which is preliminary data.</text>
</comment>
<dbReference type="RefSeq" id="WP_106394772.1">
    <property type="nucleotide sequence ID" value="NZ_PVNK01000242.1"/>
</dbReference>
<gene>
    <name evidence="8" type="primary">dapE</name>
    <name evidence="8" type="ORF">ENSA5_55460</name>
</gene>
<dbReference type="GO" id="GO:0009014">
    <property type="term" value="F:succinyl-diaminopimelate desuccinylase activity"/>
    <property type="evidence" value="ECO:0007669"/>
    <property type="project" value="UniProtKB-EC"/>
</dbReference>
<sequence length="501" mass="53844">MPSASQPDPALRTWRARARRALFGLLASFALLIAILLINTLSSESHQVEPGTFEPLAIDEAQAVEHLREAIKLRTISTQDSAAFDGEAFEDLHALLERAFPRVHAELERERVADYSLMYRWQGADPEAAPIILTAHMDVVPVVDPEAWSHPPFAAEEAEGYLWGRGTMDDKGSLFAMLEAAEAMLEAGIVPPRTVYLCFGHDEELLGHGAVAIAARLHERGVEAEFLLDEGAGITVGIIPGIERPVALLALGEKGSATIELRVETEGGHSSSPPNETAIGILAAAVARVEASQMPASLGGPFRQTLEAIGPELGWPMKLVHTNLWLLRPIVKRALLASPSTAGGVRTTTAVTVIEGGVKANVLPSTARALVNHRINAGDTVDEVLAHVKAAVDDPRVEVSLVVGNEVPRISDADAPAFSTVARALREVHSEVVVAPGLFVAATDARHYEDVAAQIYRLSAFFITKDDVARYHGVDERLSLEDFAGMIQFYGRVMQAPVNPG</sequence>
<evidence type="ECO:0000313" key="8">
    <source>
        <dbReference type="EMBL" id="PRP91429.1"/>
    </source>
</evidence>
<evidence type="ECO:0000259" key="7">
    <source>
        <dbReference type="Pfam" id="PF07687"/>
    </source>
</evidence>
<dbReference type="PANTHER" id="PTHR45962">
    <property type="entry name" value="N-FATTY-ACYL-AMINO ACID SYNTHASE/HYDROLASE PM20D1"/>
    <property type="match status" value="1"/>
</dbReference>
<dbReference type="InterPro" id="IPR002933">
    <property type="entry name" value="Peptidase_M20"/>
</dbReference>
<keyword evidence="6" id="KW-0812">Transmembrane</keyword>
<comment type="similarity">
    <text evidence="1">Belongs to the peptidase M20A family.</text>
</comment>
<dbReference type="GO" id="GO:0046872">
    <property type="term" value="F:metal ion binding"/>
    <property type="evidence" value="ECO:0007669"/>
    <property type="project" value="UniProtKB-KW"/>
</dbReference>
<dbReference type="OrthoDB" id="9809784at2"/>
<keyword evidence="5" id="KW-0862">Zinc</keyword>
<evidence type="ECO:0000256" key="6">
    <source>
        <dbReference type="SAM" id="Phobius"/>
    </source>
</evidence>
<dbReference type="InterPro" id="IPR011650">
    <property type="entry name" value="Peptidase_M20_dimer"/>
</dbReference>
<evidence type="ECO:0000256" key="1">
    <source>
        <dbReference type="ARBA" id="ARBA00006247"/>
    </source>
</evidence>
<dbReference type="PANTHER" id="PTHR45962:SF1">
    <property type="entry name" value="N-FATTY-ACYL-AMINO ACID SYNTHASE_HYDROLASE PM20D1"/>
    <property type="match status" value="1"/>
</dbReference>
<evidence type="ECO:0000256" key="3">
    <source>
        <dbReference type="ARBA" id="ARBA00022723"/>
    </source>
</evidence>
<protein>
    <submittedName>
        <fullName evidence="8">Succinyl-diaminopimelate desuccinylase</fullName>
        <ecNumber evidence="8">3.5.1.18</ecNumber>
    </submittedName>
</protein>
<dbReference type="InterPro" id="IPR047177">
    <property type="entry name" value="Pept_M20A"/>
</dbReference>
<dbReference type="Pfam" id="PF01546">
    <property type="entry name" value="Peptidase_M20"/>
    <property type="match status" value="1"/>
</dbReference>
<dbReference type="Gene3D" id="3.30.70.360">
    <property type="match status" value="1"/>
</dbReference>
<evidence type="ECO:0000256" key="5">
    <source>
        <dbReference type="ARBA" id="ARBA00022833"/>
    </source>
</evidence>
<dbReference type="GO" id="GO:0043605">
    <property type="term" value="P:amide catabolic process"/>
    <property type="evidence" value="ECO:0007669"/>
    <property type="project" value="TreeGrafter"/>
</dbReference>
<dbReference type="GO" id="GO:0008233">
    <property type="term" value="F:peptidase activity"/>
    <property type="evidence" value="ECO:0007669"/>
    <property type="project" value="UniProtKB-KW"/>
</dbReference>
<evidence type="ECO:0000313" key="9">
    <source>
        <dbReference type="Proteomes" id="UP000237968"/>
    </source>
</evidence>
<dbReference type="GO" id="GO:0006520">
    <property type="term" value="P:amino acid metabolic process"/>
    <property type="evidence" value="ECO:0007669"/>
    <property type="project" value="TreeGrafter"/>
</dbReference>
<dbReference type="AlphaFoldDB" id="A0A2S9XEY4"/>
<dbReference type="SUPFAM" id="SSF55031">
    <property type="entry name" value="Bacterial exopeptidase dimerisation domain"/>
    <property type="match status" value="1"/>
</dbReference>
<proteinExistence type="inferred from homology"/>
<keyword evidence="3" id="KW-0479">Metal-binding</keyword>
<dbReference type="EC" id="3.5.1.18" evidence="8"/>
<accession>A0A2S9XEY4</accession>
<keyword evidence="6" id="KW-0472">Membrane</keyword>
<organism evidence="8 9">
    <name type="scientific">Enhygromyxa salina</name>
    <dbReference type="NCBI Taxonomy" id="215803"/>
    <lineage>
        <taxon>Bacteria</taxon>
        <taxon>Pseudomonadati</taxon>
        <taxon>Myxococcota</taxon>
        <taxon>Polyangia</taxon>
        <taxon>Nannocystales</taxon>
        <taxon>Nannocystaceae</taxon>
        <taxon>Enhygromyxa</taxon>
    </lineage>
</organism>
<feature type="transmembrane region" description="Helical" evidence="6">
    <location>
        <begin position="21"/>
        <end position="41"/>
    </location>
</feature>
<dbReference type="EMBL" id="PVNK01000242">
    <property type="protein sequence ID" value="PRP91429.1"/>
    <property type="molecule type" value="Genomic_DNA"/>
</dbReference>
<reference evidence="8 9" key="1">
    <citation type="submission" date="2018-03" db="EMBL/GenBank/DDBJ databases">
        <title>Draft Genome Sequences of the Obligatory Marine Myxobacteria Enhygromyxa salina SWB005.</title>
        <authorList>
            <person name="Poehlein A."/>
            <person name="Moghaddam J.A."/>
            <person name="Harms H."/>
            <person name="Alanjari M."/>
            <person name="Koenig G.M."/>
            <person name="Daniel R."/>
            <person name="Schaeberle T.F."/>
        </authorList>
    </citation>
    <scope>NUCLEOTIDE SEQUENCE [LARGE SCALE GENOMIC DNA]</scope>
    <source>
        <strain evidence="8 9">SWB005</strain>
    </source>
</reference>
<keyword evidence="9" id="KW-1185">Reference proteome</keyword>
<keyword evidence="4 8" id="KW-0378">Hydrolase</keyword>
<dbReference type="Gene3D" id="3.40.630.10">
    <property type="entry name" value="Zn peptidases"/>
    <property type="match status" value="1"/>
</dbReference>
<feature type="domain" description="Peptidase M20 dimerisation" evidence="7">
    <location>
        <begin position="252"/>
        <end position="395"/>
    </location>
</feature>
<dbReference type="InterPro" id="IPR036264">
    <property type="entry name" value="Bact_exopeptidase_dim_dom"/>
</dbReference>
<dbReference type="Gene3D" id="1.10.150.900">
    <property type="match status" value="1"/>
</dbReference>
<dbReference type="Pfam" id="PF07687">
    <property type="entry name" value="M20_dimer"/>
    <property type="match status" value="1"/>
</dbReference>
<keyword evidence="2" id="KW-0645">Protease</keyword>
<dbReference type="Proteomes" id="UP000237968">
    <property type="component" value="Unassembled WGS sequence"/>
</dbReference>